<keyword evidence="8" id="KW-0675">Receptor</keyword>
<evidence type="ECO:0000256" key="7">
    <source>
        <dbReference type="ARBA" id="ARBA00023136"/>
    </source>
</evidence>
<evidence type="ECO:0000313" key="12">
    <source>
        <dbReference type="RefSeq" id="XP_014484216.1"/>
    </source>
</evidence>
<evidence type="ECO:0000256" key="5">
    <source>
        <dbReference type="ARBA" id="ARBA00022725"/>
    </source>
</evidence>
<dbReference type="KEGG" id="dqu:106749359"/>
<keyword evidence="9" id="KW-0807">Transducer</keyword>
<keyword evidence="11" id="KW-1185">Reference proteome</keyword>
<evidence type="ECO:0000256" key="3">
    <source>
        <dbReference type="ARBA" id="ARBA00022606"/>
    </source>
</evidence>
<feature type="transmembrane region" description="Helical" evidence="10">
    <location>
        <begin position="46"/>
        <end position="70"/>
    </location>
</feature>
<dbReference type="AlphaFoldDB" id="A0A6P3Y0A1"/>
<evidence type="ECO:0000256" key="9">
    <source>
        <dbReference type="ARBA" id="ARBA00023224"/>
    </source>
</evidence>
<dbReference type="PANTHER" id="PTHR21137">
    <property type="entry name" value="ODORANT RECEPTOR"/>
    <property type="match status" value="1"/>
</dbReference>
<dbReference type="GO" id="GO:0004984">
    <property type="term" value="F:olfactory receptor activity"/>
    <property type="evidence" value="ECO:0007669"/>
    <property type="project" value="InterPro"/>
</dbReference>
<evidence type="ECO:0000256" key="2">
    <source>
        <dbReference type="ARBA" id="ARBA00022475"/>
    </source>
</evidence>
<evidence type="ECO:0000256" key="6">
    <source>
        <dbReference type="ARBA" id="ARBA00022989"/>
    </source>
</evidence>
<dbReference type="Pfam" id="PF02949">
    <property type="entry name" value="7tm_6"/>
    <property type="match status" value="1"/>
</dbReference>
<dbReference type="Proteomes" id="UP000515204">
    <property type="component" value="Unplaced"/>
</dbReference>
<keyword evidence="7 10" id="KW-0472">Membrane</keyword>
<keyword evidence="5" id="KW-0552">Olfaction</keyword>
<keyword evidence="4 10" id="KW-0812">Transmembrane</keyword>
<organism evidence="11 12">
    <name type="scientific">Dinoponera quadriceps</name>
    <name type="common">South American ant</name>
    <dbReference type="NCBI Taxonomy" id="609295"/>
    <lineage>
        <taxon>Eukaryota</taxon>
        <taxon>Metazoa</taxon>
        <taxon>Ecdysozoa</taxon>
        <taxon>Arthropoda</taxon>
        <taxon>Hexapoda</taxon>
        <taxon>Insecta</taxon>
        <taxon>Pterygota</taxon>
        <taxon>Neoptera</taxon>
        <taxon>Endopterygota</taxon>
        <taxon>Hymenoptera</taxon>
        <taxon>Apocrita</taxon>
        <taxon>Aculeata</taxon>
        <taxon>Formicoidea</taxon>
        <taxon>Formicidae</taxon>
        <taxon>Ponerinae</taxon>
        <taxon>Ponerini</taxon>
        <taxon>Dinoponera</taxon>
    </lineage>
</organism>
<evidence type="ECO:0000256" key="8">
    <source>
        <dbReference type="ARBA" id="ARBA00023170"/>
    </source>
</evidence>
<comment type="subcellular location">
    <subcellularLocation>
        <location evidence="1">Cell membrane</location>
        <topology evidence="1">Multi-pass membrane protein</topology>
    </subcellularLocation>
</comment>
<dbReference type="GeneID" id="106749359"/>
<evidence type="ECO:0000256" key="1">
    <source>
        <dbReference type="ARBA" id="ARBA00004651"/>
    </source>
</evidence>
<accession>A0A6P3Y0A1</accession>
<protein>
    <submittedName>
        <fullName evidence="12">Uncharacterized protein LOC106749359</fullName>
    </submittedName>
</protein>
<dbReference type="RefSeq" id="XP_014484216.1">
    <property type="nucleotide sequence ID" value="XM_014628730.1"/>
</dbReference>
<feature type="transmembrane region" description="Helical" evidence="10">
    <location>
        <begin position="76"/>
        <end position="96"/>
    </location>
</feature>
<reference evidence="12" key="1">
    <citation type="submission" date="2025-08" db="UniProtKB">
        <authorList>
            <consortium name="RefSeq"/>
        </authorList>
    </citation>
    <scope>IDENTIFICATION</scope>
</reference>
<feature type="transmembrane region" description="Helical" evidence="10">
    <location>
        <begin position="192"/>
        <end position="218"/>
    </location>
</feature>
<keyword evidence="3" id="KW-0716">Sensory transduction</keyword>
<dbReference type="PANTHER" id="PTHR21137:SF35">
    <property type="entry name" value="ODORANT RECEPTOR 19A-RELATED"/>
    <property type="match status" value="1"/>
</dbReference>
<evidence type="ECO:0000313" key="11">
    <source>
        <dbReference type="Proteomes" id="UP000515204"/>
    </source>
</evidence>
<dbReference type="GO" id="GO:0007165">
    <property type="term" value="P:signal transduction"/>
    <property type="evidence" value="ECO:0007669"/>
    <property type="project" value="UniProtKB-KW"/>
</dbReference>
<keyword evidence="6 10" id="KW-1133">Transmembrane helix</keyword>
<dbReference type="InterPro" id="IPR004117">
    <property type="entry name" value="7tm6_olfct_rcpt"/>
</dbReference>
<dbReference type="OrthoDB" id="5846619at2759"/>
<sequence length="264" mass="30971">MIEIRNYNCEEDIRYTVQVHRLILRLIGVWPVLEKSWHGKRLLKRLLNCVCCFLLSFNLIPWALHMFVIIDTFKARLRMLGALCFYTMVYVIYCMLIHQEDRIRDCVRHVEEDWRNVKDVNDRKIMLDKAKLGRFILITATLFLFTSGFTHRLIKPIIRGSIVVNENLTIRPLVQGNYYIFFDPQQSPAYEIVFSVQCLSGIVIYIVTASVCGVTALFTMHACGQLEMLISWLENLASDDQLWKDHVAARRLATIILHHVRIRK</sequence>
<proteinExistence type="predicted"/>
<evidence type="ECO:0000256" key="10">
    <source>
        <dbReference type="SAM" id="Phobius"/>
    </source>
</evidence>
<dbReference type="GO" id="GO:0005549">
    <property type="term" value="F:odorant binding"/>
    <property type="evidence" value="ECO:0007669"/>
    <property type="project" value="InterPro"/>
</dbReference>
<dbReference type="GO" id="GO:0005886">
    <property type="term" value="C:plasma membrane"/>
    <property type="evidence" value="ECO:0007669"/>
    <property type="project" value="UniProtKB-SubCell"/>
</dbReference>
<name>A0A6P3Y0A1_DINQU</name>
<feature type="transmembrane region" description="Helical" evidence="10">
    <location>
        <begin position="132"/>
        <end position="154"/>
    </location>
</feature>
<keyword evidence="2" id="KW-1003">Cell membrane</keyword>
<gene>
    <name evidence="12" type="primary">LOC106749359</name>
</gene>
<evidence type="ECO:0000256" key="4">
    <source>
        <dbReference type="ARBA" id="ARBA00022692"/>
    </source>
</evidence>